<evidence type="ECO:0000313" key="2">
    <source>
        <dbReference type="EMBL" id="MBP2349997.1"/>
    </source>
</evidence>
<sequence length="86" mass="9435">MAGAGRRDVLPRHRRARSGEATSLGQLRPLRNPRTLRQLQALSSDPWTVGRPRQPGCATPTASSGVHLSHCPFTPCTPLVNGQWER</sequence>
<protein>
    <submittedName>
        <fullName evidence="2">Uncharacterized protein</fullName>
    </submittedName>
</protein>
<accession>A0ABS4UEC0</accession>
<keyword evidence="3" id="KW-1185">Reference proteome</keyword>
<reference evidence="2 3" key="1">
    <citation type="submission" date="2021-03" db="EMBL/GenBank/DDBJ databases">
        <title>Sequencing the genomes of 1000 actinobacteria strains.</title>
        <authorList>
            <person name="Klenk H.-P."/>
        </authorList>
    </citation>
    <scope>NUCLEOTIDE SEQUENCE [LARGE SCALE GENOMIC DNA]</scope>
    <source>
        <strain evidence="2 3">DSM 18824</strain>
    </source>
</reference>
<feature type="compositionally biased region" description="Polar residues" evidence="1">
    <location>
        <begin position="35"/>
        <end position="46"/>
    </location>
</feature>
<organism evidence="2 3">
    <name type="scientific">Kribbella aluminosa</name>
    <dbReference type="NCBI Taxonomy" id="416017"/>
    <lineage>
        <taxon>Bacteria</taxon>
        <taxon>Bacillati</taxon>
        <taxon>Actinomycetota</taxon>
        <taxon>Actinomycetes</taxon>
        <taxon>Propionibacteriales</taxon>
        <taxon>Kribbellaceae</taxon>
        <taxon>Kribbella</taxon>
    </lineage>
</organism>
<dbReference type="EMBL" id="JAGINT010000001">
    <property type="protein sequence ID" value="MBP2349997.1"/>
    <property type="molecule type" value="Genomic_DNA"/>
</dbReference>
<dbReference type="Proteomes" id="UP000755585">
    <property type="component" value="Unassembled WGS sequence"/>
</dbReference>
<name>A0ABS4UEC0_9ACTN</name>
<comment type="caution">
    <text evidence="2">The sequence shown here is derived from an EMBL/GenBank/DDBJ whole genome shotgun (WGS) entry which is preliminary data.</text>
</comment>
<evidence type="ECO:0000256" key="1">
    <source>
        <dbReference type="SAM" id="MobiDB-lite"/>
    </source>
</evidence>
<evidence type="ECO:0000313" key="3">
    <source>
        <dbReference type="Proteomes" id="UP000755585"/>
    </source>
</evidence>
<proteinExistence type="predicted"/>
<feature type="compositionally biased region" description="Basic and acidic residues" evidence="1">
    <location>
        <begin position="1"/>
        <end position="11"/>
    </location>
</feature>
<gene>
    <name evidence="2" type="ORF">JOF29_001080</name>
</gene>
<feature type="region of interest" description="Disordered" evidence="1">
    <location>
        <begin position="1"/>
        <end position="65"/>
    </location>
</feature>